<name>R0M2Y6_NOSB1</name>
<dbReference type="EMBL" id="KB909366">
    <property type="protein sequence ID" value="EOB12364.1"/>
    <property type="molecule type" value="Genomic_DNA"/>
</dbReference>
<keyword evidence="1" id="KW-0472">Membrane</keyword>
<keyword evidence="1" id="KW-0812">Transmembrane</keyword>
<reference evidence="2 3" key="1">
    <citation type="journal article" date="2013" name="BMC Genomics">
        <title>Comparative genomics of parasitic silkworm microsporidia reveal an association between genome expansion and host adaptation.</title>
        <authorList>
            <person name="Pan G."/>
            <person name="Xu J."/>
            <person name="Li T."/>
            <person name="Xia Q."/>
            <person name="Liu S.L."/>
            <person name="Zhang G."/>
            <person name="Li S."/>
            <person name="Li C."/>
            <person name="Liu H."/>
            <person name="Yang L."/>
            <person name="Liu T."/>
            <person name="Zhang X."/>
            <person name="Wu Z."/>
            <person name="Fan W."/>
            <person name="Dang X."/>
            <person name="Xiang H."/>
            <person name="Tao M."/>
            <person name="Li Y."/>
            <person name="Hu J."/>
            <person name="Li Z."/>
            <person name="Lin L."/>
            <person name="Luo J."/>
            <person name="Geng L."/>
            <person name="Wang L."/>
            <person name="Long M."/>
            <person name="Wan Y."/>
            <person name="He N."/>
            <person name="Zhang Z."/>
            <person name="Lu C."/>
            <person name="Keeling P.J."/>
            <person name="Wang J."/>
            <person name="Xiang Z."/>
            <person name="Zhou Z."/>
        </authorList>
    </citation>
    <scope>NUCLEOTIDE SEQUENCE [LARGE SCALE GENOMIC DNA]</scope>
    <source>
        <strain evidence="3">CQ1 / CVCC 102059</strain>
    </source>
</reference>
<feature type="transmembrane region" description="Helical" evidence="1">
    <location>
        <begin position="36"/>
        <end position="55"/>
    </location>
</feature>
<dbReference type="AlphaFoldDB" id="R0M2Y6"/>
<organism evidence="2 3">
    <name type="scientific">Nosema bombycis (strain CQ1 / CVCC 102059)</name>
    <name type="common">Microsporidian parasite</name>
    <name type="synonym">Pebrine of silkworm</name>
    <dbReference type="NCBI Taxonomy" id="578461"/>
    <lineage>
        <taxon>Eukaryota</taxon>
        <taxon>Fungi</taxon>
        <taxon>Fungi incertae sedis</taxon>
        <taxon>Microsporidia</taxon>
        <taxon>Nosematidae</taxon>
        <taxon>Nosema</taxon>
    </lineage>
</organism>
<dbReference type="Proteomes" id="UP000016927">
    <property type="component" value="Unassembled WGS sequence"/>
</dbReference>
<dbReference type="HOGENOM" id="CLU_2942358_0_0_1"/>
<protein>
    <submittedName>
        <fullName evidence="2">Uncharacterized protein</fullName>
    </submittedName>
</protein>
<gene>
    <name evidence="2" type="ORF">NBO_458g0007</name>
</gene>
<dbReference type="VEuPathDB" id="MicrosporidiaDB:NBO_458g0007"/>
<sequence>MTNHDSRLFYSFTSFCYVYLKYWFGYISCGITRYQFLTLNVLACLSSYYLLNLFCPETIT</sequence>
<accession>R0M2Y6</accession>
<keyword evidence="3" id="KW-1185">Reference proteome</keyword>
<feature type="transmembrane region" description="Helical" evidence="1">
    <location>
        <begin position="7"/>
        <end position="24"/>
    </location>
</feature>
<evidence type="ECO:0000313" key="3">
    <source>
        <dbReference type="Proteomes" id="UP000016927"/>
    </source>
</evidence>
<evidence type="ECO:0000256" key="1">
    <source>
        <dbReference type="SAM" id="Phobius"/>
    </source>
</evidence>
<proteinExistence type="predicted"/>
<keyword evidence="1" id="KW-1133">Transmembrane helix</keyword>
<evidence type="ECO:0000313" key="2">
    <source>
        <dbReference type="EMBL" id="EOB12364.1"/>
    </source>
</evidence>